<comment type="caution">
    <text evidence="10">The sequence shown here is derived from an EMBL/GenBank/DDBJ whole genome shotgun (WGS) entry which is preliminary data.</text>
</comment>
<dbReference type="GO" id="GO:0061603">
    <property type="term" value="F:molybdenum cofactor guanylyltransferase activity"/>
    <property type="evidence" value="ECO:0007669"/>
    <property type="project" value="UniProtKB-EC"/>
</dbReference>
<feature type="binding site" evidence="8">
    <location>
        <begin position="13"/>
        <end position="15"/>
    </location>
    <ligand>
        <name>GTP</name>
        <dbReference type="ChEBI" id="CHEBI:37565"/>
    </ligand>
</feature>
<dbReference type="RefSeq" id="WP_076723039.1">
    <property type="nucleotide sequence ID" value="NZ_MSCW01000002.1"/>
</dbReference>
<evidence type="ECO:0000256" key="7">
    <source>
        <dbReference type="ARBA" id="ARBA00023150"/>
    </source>
</evidence>
<dbReference type="InterPro" id="IPR025877">
    <property type="entry name" value="MobA-like_NTP_Trfase"/>
</dbReference>
<feature type="domain" description="MobA-like NTP transferase" evidence="9">
    <location>
        <begin position="10"/>
        <end position="166"/>
    </location>
</feature>
<dbReference type="PANTHER" id="PTHR19136">
    <property type="entry name" value="MOLYBDENUM COFACTOR GUANYLYLTRANSFERASE"/>
    <property type="match status" value="1"/>
</dbReference>
<comment type="domain">
    <text evidence="8">The N-terminal domain determines nucleotide recognition and specific binding, while the C-terminal domain determines the specific binding to the target protein.</text>
</comment>
<keyword evidence="5 8" id="KW-0460">Magnesium</keyword>
<feature type="binding site" evidence="8">
    <location>
        <position position="107"/>
    </location>
    <ligand>
        <name>Mg(2+)</name>
        <dbReference type="ChEBI" id="CHEBI:18420"/>
    </ligand>
</feature>
<evidence type="ECO:0000256" key="5">
    <source>
        <dbReference type="ARBA" id="ARBA00022842"/>
    </source>
</evidence>
<proteinExistence type="inferred from homology"/>
<dbReference type="CDD" id="cd02503">
    <property type="entry name" value="MobA"/>
    <property type="match status" value="1"/>
</dbReference>
<gene>
    <name evidence="8" type="primary">mobA</name>
    <name evidence="10" type="ORF">BTO32_03365</name>
</gene>
<protein>
    <recommendedName>
        <fullName evidence="8">Molybdenum cofactor guanylyltransferase</fullName>
        <shortName evidence="8">MoCo guanylyltransferase</shortName>
        <ecNumber evidence="8">2.7.7.77</ecNumber>
    </recommendedName>
    <alternativeName>
        <fullName evidence="8">GTP:molybdopterin guanylyltransferase</fullName>
    </alternativeName>
    <alternativeName>
        <fullName evidence="8">Mo-MPT guanylyltransferase</fullName>
    </alternativeName>
    <alternativeName>
        <fullName evidence="8">Molybdopterin guanylyltransferase</fullName>
    </alternativeName>
    <alternativeName>
        <fullName evidence="8">Molybdopterin-guanine dinucleotide synthase</fullName>
        <shortName evidence="8">MGD synthase</shortName>
    </alternativeName>
</protein>
<dbReference type="SUPFAM" id="SSF53448">
    <property type="entry name" value="Nucleotide-diphospho-sugar transferases"/>
    <property type="match status" value="1"/>
</dbReference>
<evidence type="ECO:0000256" key="8">
    <source>
        <dbReference type="HAMAP-Rule" id="MF_00316"/>
    </source>
</evidence>
<comment type="catalytic activity">
    <reaction evidence="8">
        <text>Mo-molybdopterin + GTP + H(+) = Mo-molybdopterin guanine dinucleotide + diphosphate</text>
        <dbReference type="Rhea" id="RHEA:34243"/>
        <dbReference type="ChEBI" id="CHEBI:15378"/>
        <dbReference type="ChEBI" id="CHEBI:33019"/>
        <dbReference type="ChEBI" id="CHEBI:37565"/>
        <dbReference type="ChEBI" id="CHEBI:71302"/>
        <dbReference type="ChEBI" id="CHEBI:71310"/>
        <dbReference type="EC" id="2.7.7.77"/>
    </reaction>
</comment>
<keyword evidence="3 8" id="KW-0479">Metal-binding</keyword>
<comment type="subcellular location">
    <subcellularLocation>
        <location evidence="8">Cytoplasm</location>
    </subcellularLocation>
</comment>
<dbReference type="GO" id="GO:0005737">
    <property type="term" value="C:cytoplasm"/>
    <property type="evidence" value="ECO:0007669"/>
    <property type="project" value="UniProtKB-SubCell"/>
</dbReference>
<keyword evidence="7 8" id="KW-0501">Molybdenum cofactor biosynthesis</keyword>
<evidence type="ECO:0000313" key="10">
    <source>
        <dbReference type="EMBL" id="ONF44791.1"/>
    </source>
</evidence>
<sequence>MKTPSNGVIGLLLAGGQGRRVGGRDKGLLPWRGRPLAAWGYQALAAVTPQVFISANRSLPDYERLAPGHLLPDPDSVRGQGPLAGLLAGLGAATAAGARAVLVCPCDTPGITPAVLASLLTAWQAQPDRPVIAEHRGRRHPLHGVYPVALAEALARRLRAGERRALGFAEAMAARPVICAAPEAVFRNLNRWRDLEPPGV</sequence>
<keyword evidence="1 8" id="KW-0963">Cytoplasm</keyword>
<comment type="subunit">
    <text evidence="8">Monomer.</text>
</comment>
<comment type="function">
    <text evidence="8">Transfers a GMP moiety from GTP to Mo-molybdopterin (Mo-MPT) cofactor (Moco or molybdenum cofactor) to form Mo-molybdopterin guanine dinucleotide (Mo-MGD) cofactor.</text>
</comment>
<dbReference type="STRING" id="135739.BTO32_03365"/>
<evidence type="ECO:0000313" key="11">
    <source>
        <dbReference type="Proteomes" id="UP000189339"/>
    </source>
</evidence>
<feature type="binding site" evidence="8">
    <location>
        <position position="26"/>
    </location>
    <ligand>
        <name>GTP</name>
        <dbReference type="ChEBI" id="CHEBI:37565"/>
    </ligand>
</feature>
<dbReference type="InterPro" id="IPR029044">
    <property type="entry name" value="Nucleotide-diphossugar_trans"/>
</dbReference>
<name>A0A1V2DWZ2_9GAMM</name>
<keyword evidence="10" id="KW-0548">Nucleotidyltransferase</keyword>
<feature type="binding site" evidence="8">
    <location>
        <position position="107"/>
    </location>
    <ligand>
        <name>GTP</name>
        <dbReference type="ChEBI" id="CHEBI:37565"/>
    </ligand>
</feature>
<dbReference type="AlphaFoldDB" id="A0A1V2DWZ2"/>
<dbReference type="Proteomes" id="UP000189339">
    <property type="component" value="Unassembled WGS sequence"/>
</dbReference>
<keyword evidence="4 8" id="KW-0547">Nucleotide-binding</keyword>
<dbReference type="Pfam" id="PF12804">
    <property type="entry name" value="NTP_transf_3"/>
    <property type="match status" value="1"/>
</dbReference>
<evidence type="ECO:0000256" key="3">
    <source>
        <dbReference type="ARBA" id="ARBA00022723"/>
    </source>
</evidence>
<keyword evidence="6 8" id="KW-0342">GTP-binding</keyword>
<evidence type="ECO:0000256" key="1">
    <source>
        <dbReference type="ARBA" id="ARBA00022490"/>
    </source>
</evidence>
<comment type="cofactor">
    <cofactor evidence="8">
        <name>Mg(2+)</name>
        <dbReference type="ChEBI" id="CHEBI:18420"/>
    </cofactor>
</comment>
<feature type="binding site" evidence="8">
    <location>
        <position position="73"/>
    </location>
    <ligand>
        <name>GTP</name>
        <dbReference type="ChEBI" id="CHEBI:37565"/>
    </ligand>
</feature>
<keyword evidence="2 8" id="KW-0808">Transferase</keyword>
<organism evidence="10 11">
    <name type="scientific">Marinobacter lutaoensis</name>
    <dbReference type="NCBI Taxonomy" id="135739"/>
    <lineage>
        <taxon>Bacteria</taxon>
        <taxon>Pseudomonadati</taxon>
        <taxon>Pseudomonadota</taxon>
        <taxon>Gammaproteobacteria</taxon>
        <taxon>Pseudomonadales</taxon>
        <taxon>Marinobacteraceae</taxon>
        <taxon>Marinobacter</taxon>
    </lineage>
</organism>
<dbReference type="EMBL" id="MSCW01000002">
    <property type="protein sequence ID" value="ONF44791.1"/>
    <property type="molecule type" value="Genomic_DNA"/>
</dbReference>
<dbReference type="InterPro" id="IPR013482">
    <property type="entry name" value="Molybde_CF_guanTrfase"/>
</dbReference>
<evidence type="ECO:0000259" key="9">
    <source>
        <dbReference type="Pfam" id="PF12804"/>
    </source>
</evidence>
<accession>A0A1V2DWZ2</accession>
<dbReference type="Gene3D" id="3.90.550.10">
    <property type="entry name" value="Spore Coat Polysaccharide Biosynthesis Protein SpsA, Chain A"/>
    <property type="match status" value="1"/>
</dbReference>
<dbReference type="HAMAP" id="MF_00316">
    <property type="entry name" value="MobA"/>
    <property type="match status" value="1"/>
</dbReference>
<dbReference type="PANTHER" id="PTHR19136:SF81">
    <property type="entry name" value="MOLYBDENUM COFACTOR GUANYLYLTRANSFERASE"/>
    <property type="match status" value="1"/>
</dbReference>
<reference evidence="10 11" key="1">
    <citation type="submission" date="2016-12" db="EMBL/GenBank/DDBJ databases">
        <title>Marinobacter lutaoensis whole genome sequencing.</title>
        <authorList>
            <person name="Verma A."/>
            <person name="Krishnamurthi S."/>
        </authorList>
    </citation>
    <scope>NUCLEOTIDE SEQUENCE [LARGE SCALE GENOMIC DNA]</scope>
    <source>
        <strain evidence="10 11">T5054</strain>
    </source>
</reference>
<comment type="caution">
    <text evidence="8">Lacks conserved residue(s) required for the propagation of feature annotation.</text>
</comment>
<evidence type="ECO:0000256" key="4">
    <source>
        <dbReference type="ARBA" id="ARBA00022741"/>
    </source>
</evidence>
<keyword evidence="11" id="KW-1185">Reference proteome</keyword>
<dbReference type="GO" id="GO:0005525">
    <property type="term" value="F:GTP binding"/>
    <property type="evidence" value="ECO:0007669"/>
    <property type="project" value="UniProtKB-UniRule"/>
</dbReference>
<evidence type="ECO:0000256" key="6">
    <source>
        <dbReference type="ARBA" id="ARBA00023134"/>
    </source>
</evidence>
<dbReference type="GO" id="GO:0006777">
    <property type="term" value="P:Mo-molybdopterin cofactor biosynthetic process"/>
    <property type="evidence" value="ECO:0007669"/>
    <property type="project" value="UniProtKB-KW"/>
</dbReference>
<comment type="similarity">
    <text evidence="8">Belongs to the MobA family.</text>
</comment>
<dbReference type="GO" id="GO:0046872">
    <property type="term" value="F:metal ion binding"/>
    <property type="evidence" value="ECO:0007669"/>
    <property type="project" value="UniProtKB-KW"/>
</dbReference>
<dbReference type="EC" id="2.7.7.77" evidence="8"/>
<evidence type="ECO:0000256" key="2">
    <source>
        <dbReference type="ARBA" id="ARBA00022679"/>
    </source>
</evidence>
<dbReference type="OrthoDB" id="9788394at2"/>